<evidence type="ECO:0000256" key="1">
    <source>
        <dbReference type="SAM" id="MobiDB-lite"/>
    </source>
</evidence>
<reference evidence="2 3" key="1">
    <citation type="submission" date="2019-08" db="EMBL/GenBank/DDBJ databases">
        <title>Highly reduced genomes of protist endosymbionts show evolutionary convergence.</title>
        <authorList>
            <person name="George E."/>
            <person name="Husnik F."/>
            <person name="Tashyreva D."/>
            <person name="Prokopchuk G."/>
            <person name="Horak A."/>
            <person name="Kwong W.K."/>
            <person name="Lukes J."/>
            <person name="Keeling P.J."/>
        </authorList>
    </citation>
    <scope>NUCLEOTIDE SEQUENCE [LARGE SCALE GENOMIC DNA]</scope>
    <source>
        <strain evidence="2">1604HC</strain>
    </source>
</reference>
<feature type="region of interest" description="Disordered" evidence="1">
    <location>
        <begin position="568"/>
        <end position="651"/>
    </location>
</feature>
<feature type="compositionally biased region" description="Acidic residues" evidence="1">
    <location>
        <begin position="618"/>
        <end position="651"/>
    </location>
</feature>
<proteinExistence type="predicted"/>
<sequence>MLKNQNLLGFVKKPDRFAAKHVCKFIYLTCLAVSAAPNEVYVFFRGFHFNTSFTEDNINKIVRESKQRNFQGIDCLSKYSAENELDENACSRLSNDFAKLYEQGSMKFQTGNSNSTKRDFRSPMHAVQEMYVQHHDLFQEKLEDRTSELSQMLLETTDITTGEYINSNFLVSTSLDPCSALKFCAGSCSDQARKPEKRNGRFINSLLGYLDIFVVPLDEIKILNPFFVAEEFATLGITINNASRKPYHKYAEVNFPFHIPGKYHRYRYFLDVSKESSFNKSENCKFTDLDKRLESITEKLNAIVSFILCTNGYSRIFSGSIMRSLSKITHFMPDKLKEFRKTIEHLRDSLKTNNPRCNSIQINLNEFCININAFCERFYNPTLDSQEGMFTAFQAVRYLGDFLDYNTNSPLPGYFNLHINLSNLNLNDPEIEKFIPIILSAKNVKAIKILGGDESIYWYDIDYRGIEKDLGIEDKKQLCEEEFPWTEIKDCPTMIKLLKLVGESIHPEADFSLDLTGNSFSEDDLHSASETINNHKPNSYIEVIDDNLSENEAEEEAFKVMKEHLQELIEEEEESEPSETYSEYCERNSDADSEESNVPVHTNNYESSSDKTESNSSEYEEETEEESEKSEEELEESEEETEEYEEDQLTN</sequence>
<organism evidence="2 3">
    <name type="scientific">Candidatus Nesciobacter abundans</name>
    <dbReference type="NCBI Taxonomy" id="2601668"/>
    <lineage>
        <taxon>Bacteria</taxon>
        <taxon>Pseudomonadati</taxon>
        <taxon>Pseudomonadota</taxon>
        <taxon>Alphaproteobacteria</taxon>
        <taxon>Holosporales</taxon>
        <taxon>Holosporaceae</taxon>
        <taxon>Candidatus Nesciobacter</taxon>
    </lineage>
</organism>
<gene>
    <name evidence="2" type="ORF">FZC36_01800</name>
</gene>
<dbReference type="AlphaFoldDB" id="A0A5C0UIC3"/>
<accession>A0A5C0UIC3</accession>
<evidence type="ECO:0000313" key="3">
    <source>
        <dbReference type="Proteomes" id="UP000324924"/>
    </source>
</evidence>
<name>A0A5C0UIC3_9PROT</name>
<dbReference type="Proteomes" id="UP000324924">
    <property type="component" value="Chromosome"/>
</dbReference>
<dbReference type="RefSeq" id="WP_148972285.1">
    <property type="nucleotide sequence ID" value="NZ_CP043314.1"/>
</dbReference>
<feature type="compositionally biased region" description="Acidic residues" evidence="1">
    <location>
        <begin position="568"/>
        <end position="577"/>
    </location>
</feature>
<keyword evidence="3" id="KW-1185">Reference proteome</keyword>
<dbReference type="EMBL" id="CP043314">
    <property type="protein sequence ID" value="QEK39162.1"/>
    <property type="molecule type" value="Genomic_DNA"/>
</dbReference>
<evidence type="ECO:0000313" key="2">
    <source>
        <dbReference type="EMBL" id="QEK39162.1"/>
    </source>
</evidence>
<dbReference type="OrthoDB" id="8510358at2"/>
<protein>
    <submittedName>
        <fullName evidence="2">Uncharacterized protein</fullName>
    </submittedName>
</protein>
<dbReference type="KEGG" id="nabu:FZC36_01800"/>